<name>A0A9B0U0Q1_CHRAS</name>
<feature type="signal peptide" evidence="3">
    <location>
        <begin position="1"/>
        <end position="22"/>
    </location>
</feature>
<keyword evidence="2" id="KW-0812">Transmembrane</keyword>
<dbReference type="Pfam" id="PF05808">
    <property type="entry name" value="Podoplanin"/>
    <property type="match status" value="1"/>
</dbReference>
<evidence type="ECO:0000256" key="1">
    <source>
        <dbReference type="SAM" id="MobiDB-lite"/>
    </source>
</evidence>
<sequence>MLKVPILLFLLGSASLWVLAEGASTAQPEDDIVTPGVEHGMVTQGADIVTASISEKFDFTDSTTLVPTSVESVTQNHIEDLSTFQSTVHGQEESQSTTAPDGSSVATGSSVEKWGEQTQTTVEKDGLPTATLVGIIIGVLVAICLVGGIIVVAVRKMSGRYLP</sequence>
<dbReference type="GO" id="GO:0030027">
    <property type="term" value="C:lamellipodium"/>
    <property type="evidence" value="ECO:0007669"/>
    <property type="project" value="TreeGrafter"/>
</dbReference>
<keyword evidence="2" id="KW-1133">Transmembrane helix</keyword>
<dbReference type="InterPro" id="IPR052684">
    <property type="entry name" value="Podoplanin_domain"/>
</dbReference>
<dbReference type="GO" id="GO:1901731">
    <property type="term" value="P:positive regulation of platelet aggregation"/>
    <property type="evidence" value="ECO:0007669"/>
    <property type="project" value="TreeGrafter"/>
</dbReference>
<feature type="compositionally biased region" description="Polar residues" evidence="1">
    <location>
        <begin position="92"/>
        <end position="121"/>
    </location>
</feature>
<dbReference type="GO" id="GO:0016477">
    <property type="term" value="P:cell migration"/>
    <property type="evidence" value="ECO:0007669"/>
    <property type="project" value="TreeGrafter"/>
</dbReference>
<gene>
    <name evidence="5" type="primary">LOC102819924</name>
</gene>
<feature type="region of interest" description="Disordered" evidence="1">
    <location>
        <begin position="92"/>
        <end position="122"/>
    </location>
</feature>
<dbReference type="GO" id="GO:0016323">
    <property type="term" value="C:basolateral plasma membrane"/>
    <property type="evidence" value="ECO:0007669"/>
    <property type="project" value="TreeGrafter"/>
</dbReference>
<organism evidence="4 5">
    <name type="scientific">Chrysochloris asiatica</name>
    <name type="common">Cape golden mole</name>
    <dbReference type="NCBI Taxonomy" id="185453"/>
    <lineage>
        <taxon>Eukaryota</taxon>
        <taxon>Metazoa</taxon>
        <taxon>Chordata</taxon>
        <taxon>Craniata</taxon>
        <taxon>Vertebrata</taxon>
        <taxon>Euteleostomi</taxon>
        <taxon>Mammalia</taxon>
        <taxon>Eutheria</taxon>
        <taxon>Afrotheria</taxon>
        <taxon>Chrysochloridae</taxon>
        <taxon>Chrysochlorinae</taxon>
        <taxon>Chrysochloris</taxon>
    </lineage>
</organism>
<keyword evidence="4" id="KW-1185">Reference proteome</keyword>
<reference evidence="5" key="1">
    <citation type="submission" date="2025-08" db="UniProtKB">
        <authorList>
            <consortium name="RefSeq"/>
        </authorList>
    </citation>
    <scope>IDENTIFICATION</scope>
    <source>
        <tissue evidence="5">Spleen</tissue>
    </source>
</reference>
<evidence type="ECO:0000313" key="4">
    <source>
        <dbReference type="Proteomes" id="UP000504623"/>
    </source>
</evidence>
<evidence type="ECO:0000313" key="5">
    <source>
        <dbReference type="RefSeq" id="XP_006870214.1"/>
    </source>
</evidence>
<dbReference type="GO" id="GO:0016324">
    <property type="term" value="C:apical plasma membrane"/>
    <property type="evidence" value="ECO:0007669"/>
    <property type="project" value="TreeGrafter"/>
</dbReference>
<feature type="chain" id="PRO_5039488696" evidence="3">
    <location>
        <begin position="23"/>
        <end position="163"/>
    </location>
</feature>
<dbReference type="OrthoDB" id="9633724at2759"/>
<evidence type="ECO:0000256" key="3">
    <source>
        <dbReference type="SAM" id="SignalP"/>
    </source>
</evidence>
<accession>A0A9B0U0Q1</accession>
<dbReference type="GeneID" id="102819924"/>
<dbReference type="AlphaFoldDB" id="A0A9B0U0Q1"/>
<dbReference type="Proteomes" id="UP000504623">
    <property type="component" value="Unplaced"/>
</dbReference>
<keyword evidence="2" id="KW-0472">Membrane</keyword>
<feature type="transmembrane region" description="Helical" evidence="2">
    <location>
        <begin position="132"/>
        <end position="154"/>
    </location>
</feature>
<protein>
    <submittedName>
        <fullName evidence="5">Podoplanin-like</fullName>
    </submittedName>
</protein>
<proteinExistence type="predicted"/>
<evidence type="ECO:0000256" key="2">
    <source>
        <dbReference type="SAM" id="Phobius"/>
    </source>
</evidence>
<keyword evidence="3" id="KW-0732">Signal</keyword>
<dbReference type="PANTHER" id="PTHR47390:SF1">
    <property type="entry name" value="PODOPLANIN"/>
    <property type="match status" value="1"/>
</dbReference>
<dbReference type="PANTHER" id="PTHR47390">
    <property type="entry name" value="PODOPLANIN"/>
    <property type="match status" value="1"/>
</dbReference>
<dbReference type="RefSeq" id="XP_006870214.1">
    <property type="nucleotide sequence ID" value="XM_006870152.1"/>
</dbReference>
<dbReference type="GO" id="GO:0007155">
    <property type="term" value="P:cell adhesion"/>
    <property type="evidence" value="ECO:0007669"/>
    <property type="project" value="TreeGrafter"/>
</dbReference>
<dbReference type="GO" id="GO:0007165">
    <property type="term" value="P:signal transduction"/>
    <property type="evidence" value="ECO:0007669"/>
    <property type="project" value="TreeGrafter"/>
</dbReference>